<evidence type="ECO:0000256" key="1">
    <source>
        <dbReference type="ARBA" id="ARBA00007169"/>
    </source>
</evidence>
<dbReference type="InterPro" id="IPR029058">
    <property type="entry name" value="AB_hydrolase_fold"/>
</dbReference>
<evidence type="ECO:0000259" key="2">
    <source>
        <dbReference type="Pfam" id="PF00975"/>
    </source>
</evidence>
<gene>
    <name evidence="3" type="ORF">SNAT2548_LOCUS27887</name>
</gene>
<evidence type="ECO:0000313" key="4">
    <source>
        <dbReference type="Proteomes" id="UP000604046"/>
    </source>
</evidence>
<reference evidence="3" key="1">
    <citation type="submission" date="2021-02" db="EMBL/GenBank/DDBJ databases">
        <authorList>
            <person name="Dougan E. K."/>
            <person name="Rhodes N."/>
            <person name="Thang M."/>
            <person name="Chan C."/>
        </authorList>
    </citation>
    <scope>NUCLEOTIDE SEQUENCE</scope>
</reference>
<keyword evidence="4" id="KW-1185">Reference proteome</keyword>
<dbReference type="Pfam" id="PF00975">
    <property type="entry name" value="Thioesterase"/>
    <property type="match status" value="1"/>
</dbReference>
<dbReference type="Gene3D" id="3.40.50.1820">
    <property type="entry name" value="alpha/beta hydrolase"/>
    <property type="match status" value="1"/>
</dbReference>
<dbReference type="AlphaFoldDB" id="A0A812SYZ8"/>
<dbReference type="OrthoDB" id="442675at2759"/>
<dbReference type="InterPro" id="IPR012223">
    <property type="entry name" value="TEII"/>
</dbReference>
<proteinExistence type="inferred from homology"/>
<comment type="similarity">
    <text evidence="1">Belongs to the thioesterase family.</text>
</comment>
<dbReference type="EMBL" id="CAJNDS010002495">
    <property type="protein sequence ID" value="CAE7497879.1"/>
    <property type="molecule type" value="Genomic_DNA"/>
</dbReference>
<dbReference type="InterPro" id="IPR001031">
    <property type="entry name" value="Thioesterase"/>
</dbReference>
<dbReference type="PANTHER" id="PTHR11487">
    <property type="entry name" value="THIOESTERASE"/>
    <property type="match status" value="1"/>
</dbReference>
<name>A0A812SYZ8_9DINO</name>
<dbReference type="Proteomes" id="UP000604046">
    <property type="component" value="Unassembled WGS sequence"/>
</dbReference>
<dbReference type="PANTHER" id="PTHR11487:SF0">
    <property type="entry name" value="S-ACYL FATTY ACID SYNTHASE THIOESTERASE, MEDIUM CHAIN"/>
    <property type="match status" value="1"/>
</dbReference>
<protein>
    <recommendedName>
        <fullName evidence="2">Thioesterase domain-containing protein</fullName>
    </recommendedName>
</protein>
<dbReference type="GO" id="GO:0008610">
    <property type="term" value="P:lipid biosynthetic process"/>
    <property type="evidence" value="ECO:0007669"/>
    <property type="project" value="TreeGrafter"/>
</dbReference>
<comment type="caution">
    <text evidence="3">The sequence shown here is derived from an EMBL/GenBank/DDBJ whole genome shotgun (WGS) entry which is preliminary data.</text>
</comment>
<dbReference type="SUPFAM" id="SSF53474">
    <property type="entry name" value="alpha/beta-Hydrolases"/>
    <property type="match status" value="1"/>
</dbReference>
<organism evidence="3 4">
    <name type="scientific">Symbiodinium natans</name>
    <dbReference type="NCBI Taxonomy" id="878477"/>
    <lineage>
        <taxon>Eukaryota</taxon>
        <taxon>Sar</taxon>
        <taxon>Alveolata</taxon>
        <taxon>Dinophyceae</taxon>
        <taxon>Suessiales</taxon>
        <taxon>Symbiodiniaceae</taxon>
        <taxon>Symbiodinium</taxon>
    </lineage>
</organism>
<feature type="domain" description="Thioesterase" evidence="2">
    <location>
        <begin position="118"/>
        <end position="226"/>
    </location>
</feature>
<accession>A0A812SYZ8</accession>
<evidence type="ECO:0000313" key="3">
    <source>
        <dbReference type="EMBL" id="CAE7497879.1"/>
    </source>
</evidence>
<sequence length="417" mass="45561">MSRLDHLSLNLPGGIIARCASDVASEKLVQRLETGAVVKELTLQGDRLHYELISGAGPRQGWVSTRLQEKALLEPLPDVEVDKADIQDSCAVEAGALTPLSASKWLAKYEHGSKARCRLVCFFGAGHDAVGFAHWNQYVAEHHPSIELLLITLPGHGINRHVPLQEDAQALAKLAAEELLSLTERLGPFGLFGFSVGATASYALALEMISRGHKPMKLYLAGRAGPKVRFQPPAHKEIWALDATGWLRWFVANFATDADVKRTERLIQLSDGPNDGLLNSIASSQKADMLLGDSLAGVELPAIDCDFYVLASRADEVWPAEDSAKYGDHCQPPYMDCSETWKPFTLGSMAFKYFDHVKHSKLCTELLLEAVCHDLSATAASGACSENRQGVWISPPMQVPDALDFFSPRTVLDEGDF</sequence>